<sequence>MKKKYASALLQLAIIAIVLFGLNTLLYLIPDIGLATDDFIYPISVVYLFFFVFSAVIISVLIFISGKNREQLGYAFLFLTGAKMAISYVLARPVINKLSENPTEKINFFVIFILFLIIEAYYTARLLNNK</sequence>
<dbReference type="Pfam" id="PF19665">
    <property type="entry name" value="DUF6168"/>
    <property type="match status" value="1"/>
</dbReference>
<accession>A0A5B9FP58</accession>
<dbReference type="RefSeq" id="WP_147582319.1">
    <property type="nucleotide sequence ID" value="NZ_CP042831.1"/>
</dbReference>
<evidence type="ECO:0000313" key="3">
    <source>
        <dbReference type="Proteomes" id="UP000321222"/>
    </source>
</evidence>
<dbReference type="EMBL" id="CP042831">
    <property type="protein sequence ID" value="QEE48740.1"/>
    <property type="molecule type" value="Genomic_DNA"/>
</dbReference>
<name>A0A5B9FP58_9FLAO</name>
<feature type="transmembrane region" description="Helical" evidence="1">
    <location>
        <begin position="41"/>
        <end position="65"/>
    </location>
</feature>
<keyword evidence="3" id="KW-1185">Reference proteome</keyword>
<feature type="transmembrane region" description="Helical" evidence="1">
    <location>
        <begin position="72"/>
        <end position="91"/>
    </location>
</feature>
<evidence type="ECO:0000313" key="2">
    <source>
        <dbReference type="EMBL" id="QEE48740.1"/>
    </source>
</evidence>
<feature type="transmembrane region" description="Helical" evidence="1">
    <location>
        <begin position="7"/>
        <end position="29"/>
    </location>
</feature>
<dbReference type="KEGG" id="fak:FUA48_03870"/>
<organism evidence="2 3">
    <name type="scientific">Flavobacterium alkalisoli</name>
    <dbReference type="NCBI Taxonomy" id="2602769"/>
    <lineage>
        <taxon>Bacteria</taxon>
        <taxon>Pseudomonadati</taxon>
        <taxon>Bacteroidota</taxon>
        <taxon>Flavobacteriia</taxon>
        <taxon>Flavobacteriales</taxon>
        <taxon>Flavobacteriaceae</taxon>
        <taxon>Flavobacterium</taxon>
    </lineage>
</organism>
<dbReference type="AlphaFoldDB" id="A0A5B9FP58"/>
<proteinExistence type="predicted"/>
<keyword evidence="1" id="KW-0472">Membrane</keyword>
<evidence type="ECO:0000256" key="1">
    <source>
        <dbReference type="SAM" id="Phobius"/>
    </source>
</evidence>
<gene>
    <name evidence="2" type="ORF">FUA48_03870</name>
</gene>
<feature type="transmembrane region" description="Helical" evidence="1">
    <location>
        <begin position="106"/>
        <end position="124"/>
    </location>
</feature>
<keyword evidence="1" id="KW-1133">Transmembrane helix</keyword>
<dbReference type="Proteomes" id="UP000321222">
    <property type="component" value="Chromosome"/>
</dbReference>
<protein>
    <submittedName>
        <fullName evidence="2">Uncharacterized protein</fullName>
    </submittedName>
</protein>
<keyword evidence="1" id="KW-0812">Transmembrane</keyword>
<reference evidence="2 3" key="1">
    <citation type="submission" date="2019-08" db="EMBL/GenBank/DDBJ databases">
        <title>Flavobacterium alkalisoli sp. nov., isolated from rhizosphere soil of Suaeda salsa.</title>
        <authorList>
            <person name="Sun J.-Q."/>
            <person name="Xu L."/>
        </authorList>
    </citation>
    <scope>NUCLEOTIDE SEQUENCE [LARGE SCALE GENOMIC DNA]</scope>
    <source>
        <strain evidence="2 3">XS-5</strain>
    </source>
</reference>
<dbReference type="OrthoDB" id="1375605at2"/>
<dbReference type="InterPro" id="IPR046166">
    <property type="entry name" value="DUF6168"/>
</dbReference>